<dbReference type="Pfam" id="PF02771">
    <property type="entry name" value="Acyl-CoA_dh_N"/>
    <property type="match status" value="1"/>
</dbReference>
<dbReference type="EMBL" id="BMZA01000012">
    <property type="protein sequence ID" value="GGZ11179.1"/>
    <property type="molecule type" value="Genomic_DNA"/>
</dbReference>
<evidence type="ECO:0000256" key="1">
    <source>
        <dbReference type="ARBA" id="ARBA00001974"/>
    </source>
</evidence>
<dbReference type="InterPro" id="IPR037069">
    <property type="entry name" value="AcylCoA_DH/ox_N_sf"/>
</dbReference>
<dbReference type="InterPro" id="IPR006091">
    <property type="entry name" value="Acyl-CoA_Oxase/DH_mid-dom"/>
</dbReference>
<dbReference type="InterPro" id="IPR009100">
    <property type="entry name" value="AcylCoA_DH/oxidase_NM_dom_sf"/>
</dbReference>
<dbReference type="Proteomes" id="UP000648075">
    <property type="component" value="Unassembled WGS sequence"/>
</dbReference>
<dbReference type="GO" id="GO:0016627">
    <property type="term" value="F:oxidoreductase activity, acting on the CH-CH group of donors"/>
    <property type="evidence" value="ECO:0007669"/>
    <property type="project" value="InterPro"/>
</dbReference>
<comment type="caution">
    <text evidence="10">The sequence shown here is derived from an EMBL/GenBank/DDBJ whole genome shotgun (WGS) entry which is preliminary data.</text>
</comment>
<dbReference type="InterPro" id="IPR046373">
    <property type="entry name" value="Acyl-CoA_Oxase/DH_mid-dom_sf"/>
</dbReference>
<dbReference type="SUPFAM" id="SSF47203">
    <property type="entry name" value="Acyl-CoA dehydrogenase C-terminal domain-like"/>
    <property type="match status" value="1"/>
</dbReference>
<keyword evidence="5 6" id="KW-0560">Oxidoreductase</keyword>
<dbReference type="Gene3D" id="1.10.540.10">
    <property type="entry name" value="Acyl-CoA dehydrogenase/oxidase, N-terminal domain"/>
    <property type="match status" value="1"/>
</dbReference>
<dbReference type="Pfam" id="PF00441">
    <property type="entry name" value="Acyl-CoA_dh_1"/>
    <property type="match status" value="1"/>
</dbReference>
<dbReference type="SUPFAM" id="SSF56645">
    <property type="entry name" value="Acyl-CoA dehydrogenase NM domain-like"/>
    <property type="match status" value="1"/>
</dbReference>
<proteinExistence type="inferred from homology"/>
<dbReference type="GO" id="GO:0005886">
    <property type="term" value="C:plasma membrane"/>
    <property type="evidence" value="ECO:0007669"/>
    <property type="project" value="TreeGrafter"/>
</dbReference>
<name>A0A918PIS3_9SPHN</name>
<comment type="cofactor">
    <cofactor evidence="1 6">
        <name>FAD</name>
        <dbReference type="ChEBI" id="CHEBI:57692"/>
    </cofactor>
</comment>
<dbReference type="FunFam" id="2.40.110.10:FF:000011">
    <property type="entry name" value="Acyl-CoA dehydrogenase FadE34"/>
    <property type="match status" value="1"/>
</dbReference>
<evidence type="ECO:0000256" key="5">
    <source>
        <dbReference type="ARBA" id="ARBA00023002"/>
    </source>
</evidence>
<keyword evidence="4 6" id="KW-0274">FAD</keyword>
<evidence type="ECO:0000256" key="6">
    <source>
        <dbReference type="RuleBase" id="RU362125"/>
    </source>
</evidence>
<reference evidence="10" key="2">
    <citation type="submission" date="2020-09" db="EMBL/GenBank/DDBJ databases">
        <authorList>
            <person name="Sun Q."/>
            <person name="Kim S."/>
        </authorList>
    </citation>
    <scope>NUCLEOTIDE SEQUENCE</scope>
    <source>
        <strain evidence="10">KCTC 32255</strain>
    </source>
</reference>
<dbReference type="InterPro" id="IPR013786">
    <property type="entry name" value="AcylCoA_DH/ox_N"/>
</dbReference>
<feature type="domain" description="Acyl-CoA oxidase/dehydrogenase middle" evidence="8">
    <location>
        <begin position="143"/>
        <end position="241"/>
    </location>
</feature>
<dbReference type="Pfam" id="PF02770">
    <property type="entry name" value="Acyl-CoA_dh_M"/>
    <property type="match status" value="1"/>
</dbReference>
<evidence type="ECO:0000256" key="2">
    <source>
        <dbReference type="ARBA" id="ARBA00009347"/>
    </source>
</evidence>
<dbReference type="Gene3D" id="1.20.140.10">
    <property type="entry name" value="Butyryl-CoA Dehydrogenase, subunit A, domain 3"/>
    <property type="match status" value="1"/>
</dbReference>
<protein>
    <submittedName>
        <fullName evidence="10">Acyl-CoA dehydrogenase</fullName>
    </submittedName>
</protein>
<dbReference type="InterPro" id="IPR052161">
    <property type="entry name" value="Mycobact_Acyl-CoA_DH"/>
</dbReference>
<evidence type="ECO:0000313" key="10">
    <source>
        <dbReference type="EMBL" id="GGZ11179.1"/>
    </source>
</evidence>
<dbReference type="AlphaFoldDB" id="A0A918PIS3"/>
<evidence type="ECO:0000259" key="9">
    <source>
        <dbReference type="Pfam" id="PF02771"/>
    </source>
</evidence>
<gene>
    <name evidence="10" type="ORF">GCM10011614_27650</name>
</gene>
<keyword evidence="11" id="KW-1185">Reference proteome</keyword>
<reference evidence="10" key="1">
    <citation type="journal article" date="2014" name="Int. J. Syst. Evol. Microbiol.">
        <title>Complete genome sequence of Corynebacterium casei LMG S-19264T (=DSM 44701T), isolated from a smear-ripened cheese.</title>
        <authorList>
            <consortium name="US DOE Joint Genome Institute (JGI-PGF)"/>
            <person name="Walter F."/>
            <person name="Albersmeier A."/>
            <person name="Kalinowski J."/>
            <person name="Ruckert C."/>
        </authorList>
    </citation>
    <scope>NUCLEOTIDE SEQUENCE</scope>
    <source>
        <strain evidence="10">KCTC 32255</strain>
    </source>
</reference>
<dbReference type="PANTHER" id="PTHR43292:SF3">
    <property type="entry name" value="ACYL-COA DEHYDROGENASE FADE29"/>
    <property type="match status" value="1"/>
</dbReference>
<dbReference type="Gene3D" id="2.40.110.10">
    <property type="entry name" value="Butyryl-CoA Dehydrogenase, subunit A, domain 2"/>
    <property type="match status" value="1"/>
</dbReference>
<feature type="domain" description="Acyl-CoA dehydrogenase/oxidase N-terminal" evidence="9">
    <location>
        <begin position="23"/>
        <end position="137"/>
    </location>
</feature>
<dbReference type="InterPro" id="IPR009075">
    <property type="entry name" value="AcylCo_DH/oxidase_C"/>
</dbReference>
<accession>A0A918PIS3</accession>
<dbReference type="PANTHER" id="PTHR43292">
    <property type="entry name" value="ACYL-COA DEHYDROGENASE"/>
    <property type="match status" value="1"/>
</dbReference>
<comment type="similarity">
    <text evidence="2 6">Belongs to the acyl-CoA dehydrogenase family.</text>
</comment>
<keyword evidence="3 6" id="KW-0285">Flavoprotein</keyword>
<evidence type="ECO:0000256" key="3">
    <source>
        <dbReference type="ARBA" id="ARBA00022630"/>
    </source>
</evidence>
<organism evidence="10 11">
    <name type="scientific">Novosphingobium colocasiae</name>
    <dbReference type="NCBI Taxonomy" id="1256513"/>
    <lineage>
        <taxon>Bacteria</taxon>
        <taxon>Pseudomonadati</taxon>
        <taxon>Pseudomonadota</taxon>
        <taxon>Alphaproteobacteria</taxon>
        <taxon>Sphingomonadales</taxon>
        <taxon>Sphingomonadaceae</taxon>
        <taxon>Novosphingobium</taxon>
    </lineage>
</organism>
<dbReference type="GO" id="GO:0050660">
    <property type="term" value="F:flavin adenine dinucleotide binding"/>
    <property type="evidence" value="ECO:0007669"/>
    <property type="project" value="InterPro"/>
</dbReference>
<evidence type="ECO:0000259" key="8">
    <source>
        <dbReference type="Pfam" id="PF02770"/>
    </source>
</evidence>
<evidence type="ECO:0000259" key="7">
    <source>
        <dbReference type="Pfam" id="PF00441"/>
    </source>
</evidence>
<evidence type="ECO:0000256" key="4">
    <source>
        <dbReference type="ARBA" id="ARBA00022827"/>
    </source>
</evidence>
<evidence type="ECO:0000313" key="11">
    <source>
        <dbReference type="Proteomes" id="UP000648075"/>
    </source>
</evidence>
<dbReference type="InterPro" id="IPR036250">
    <property type="entry name" value="AcylCo_DH-like_C"/>
</dbReference>
<sequence length="413" mass="46821">MTDTIPAPSTIEQTESPLAFKEDLGAFRLALRSWIERTVPKDWRERHCGGTAEEFARFQRWWFDQLRAARLANSHWPVEWGGEGLSLAHRIVIFEEMARAQAPSAEMFVISLYHLPATLFAHGTAAQRERFLNGVVEQGEVWAQGFSEPNAGSDLASLRTRAERKTIDGRDVYVVNGQKTWSSFGMFADWYLLLARTDLTARKQAGISYFIMDMRAPGVTVRPIRQITGESEFAEVFLDNVEIPAENLIGKENEGWSIAQSTLAAERGLIIFEAVERMAIAFEREVEMGRGTWMKDTAYLREFSALYVKMKSIRLLVRRMLKEVERDPHMGGSETATYIKLGFAVLLQAYNEFMLRVSGFDAQFEKPAIRSAGHHTANRFVDYLSSYSWTISGGSNEIMRNVVAERILGLPRG</sequence>
<feature type="domain" description="Acyl-CoA dehydrogenase/oxidase C-terminal" evidence="7">
    <location>
        <begin position="253"/>
        <end position="408"/>
    </location>
</feature>